<dbReference type="Proteomes" id="UP000038040">
    <property type="component" value="Unplaced"/>
</dbReference>
<organism evidence="2 4">
    <name type="scientific">Dracunculus medinensis</name>
    <name type="common">Guinea worm</name>
    <dbReference type="NCBI Taxonomy" id="318479"/>
    <lineage>
        <taxon>Eukaryota</taxon>
        <taxon>Metazoa</taxon>
        <taxon>Ecdysozoa</taxon>
        <taxon>Nematoda</taxon>
        <taxon>Chromadorea</taxon>
        <taxon>Rhabditida</taxon>
        <taxon>Spirurina</taxon>
        <taxon>Dracunculoidea</taxon>
        <taxon>Dracunculidae</taxon>
        <taxon>Dracunculus</taxon>
    </lineage>
</organism>
<name>A0A0N4UAY1_DRAME</name>
<sequence>MLAPVIRGTCAPVTAGVDAENDEVLGTDEKLGKQDKNVGAYTGVVGALTGGIASISGLKVLGRTGKLG</sequence>
<keyword evidence="3" id="KW-1185">Reference proteome</keyword>
<evidence type="ECO:0000313" key="3">
    <source>
        <dbReference type="Proteomes" id="UP000274756"/>
    </source>
</evidence>
<reference evidence="1 3" key="2">
    <citation type="submission" date="2018-11" db="EMBL/GenBank/DDBJ databases">
        <authorList>
            <consortium name="Pathogen Informatics"/>
        </authorList>
    </citation>
    <scope>NUCLEOTIDE SEQUENCE [LARGE SCALE GENOMIC DNA]</scope>
</reference>
<dbReference type="WBParaSite" id="DME_0000433501-mRNA-1">
    <property type="protein sequence ID" value="DME_0000433501-mRNA-1"/>
    <property type="gene ID" value="DME_0000433501"/>
</dbReference>
<reference evidence="4" key="1">
    <citation type="submission" date="2017-02" db="UniProtKB">
        <authorList>
            <consortium name="WormBaseParasite"/>
        </authorList>
    </citation>
    <scope>IDENTIFICATION</scope>
</reference>
<protein>
    <submittedName>
        <fullName evidence="4">Rick_17kDa_Anti domain-containing protein</fullName>
    </submittedName>
</protein>
<dbReference type="AlphaFoldDB" id="A0A0N4UAY1"/>
<accession>A0A0N4UAY1</accession>
<evidence type="ECO:0000313" key="2">
    <source>
        <dbReference type="Proteomes" id="UP000038040"/>
    </source>
</evidence>
<gene>
    <name evidence="1" type="ORF">DME_LOCUS8218</name>
</gene>
<dbReference type="EMBL" id="UYYG01001166">
    <property type="protein sequence ID" value="VDN58245.1"/>
    <property type="molecule type" value="Genomic_DNA"/>
</dbReference>
<proteinExistence type="predicted"/>
<dbReference type="Proteomes" id="UP000274756">
    <property type="component" value="Unassembled WGS sequence"/>
</dbReference>
<evidence type="ECO:0000313" key="4">
    <source>
        <dbReference type="WBParaSite" id="DME_0000433501-mRNA-1"/>
    </source>
</evidence>
<evidence type="ECO:0000313" key="1">
    <source>
        <dbReference type="EMBL" id="VDN58245.1"/>
    </source>
</evidence>